<dbReference type="GO" id="GO:0003700">
    <property type="term" value="F:DNA-binding transcription factor activity"/>
    <property type="evidence" value="ECO:0007669"/>
    <property type="project" value="InterPro"/>
</dbReference>
<keyword evidence="2" id="KW-0238">DNA-binding</keyword>
<sequence>MTNRLMTIKTTKNKLLLLHALRHVALAALAVLACLLPTQAGAQQHESAQQLLHQCEVARDKSHHQQLSQLAGRLLAVARQQHDARLVAYALMYKGSALLFTGNDDKAVATLQQALKAAGDAGNDSVKAAVMNNLGIYYASMAGNPFYAQQSFLKGKRLAMAAGDSSLQLRIAGNLLVLTKTPGDNESIAQARAIWSYGKAHRIAELAYMGAFYMAQCQHHASRYREALKWVQECLDIYRHYHYNDIAYVHVLHSQILLDMGKTAQAAAMAQTAVEVATRLHQLRIVPDALLQLAHVERKRGNLEASTGLARKALDAARRARTNTMLVDAQELLASNYIDLRQPDSAYAHLMSAFKAMQSVQSFDFKQLEHEQSIMQNIEAMEHQAQLHALESASQRRVAWALAAVVAVLVALLATTIAAARRRSKLYRGIVAQNVKALARQQELQERLASLAASSASDSASSAKTVKIDEKRGQEIYDRLCQLMEQDRVFTNPQLGREALAEMLGTNRTYLSAIVKEKSGMNVLQYINSYRIGEAVKILSDKAMVSLPLKRIYSEVGFASPTTFYKLFQQQVGITPHTYRKQFLEMDHDSSHDHNSA</sequence>
<proteinExistence type="predicted"/>
<protein>
    <submittedName>
        <fullName evidence="7">AraC family transcriptional regulator</fullName>
    </submittedName>
</protein>
<keyword evidence="4" id="KW-0472">Membrane</keyword>
<evidence type="ECO:0000256" key="1">
    <source>
        <dbReference type="ARBA" id="ARBA00023015"/>
    </source>
</evidence>
<dbReference type="InterPro" id="IPR009057">
    <property type="entry name" value="Homeodomain-like_sf"/>
</dbReference>
<dbReference type="PROSITE" id="PS01124">
    <property type="entry name" value="HTH_ARAC_FAMILY_2"/>
    <property type="match status" value="1"/>
</dbReference>
<dbReference type="Gene3D" id="1.25.40.10">
    <property type="entry name" value="Tetratricopeptide repeat domain"/>
    <property type="match status" value="2"/>
</dbReference>
<keyword evidence="4" id="KW-1133">Transmembrane helix</keyword>
<keyword evidence="1" id="KW-0805">Transcription regulation</keyword>
<evidence type="ECO:0000313" key="7">
    <source>
        <dbReference type="EMBL" id="MSS18321.1"/>
    </source>
</evidence>
<dbReference type="InterPro" id="IPR011990">
    <property type="entry name" value="TPR-like_helical_dom_sf"/>
</dbReference>
<keyword evidence="4" id="KW-0812">Transmembrane</keyword>
<name>A0A6L5XFQ6_9BACT</name>
<dbReference type="Pfam" id="PF12833">
    <property type="entry name" value="HTH_18"/>
    <property type="match status" value="1"/>
</dbReference>
<evidence type="ECO:0000256" key="4">
    <source>
        <dbReference type="SAM" id="Phobius"/>
    </source>
</evidence>
<gene>
    <name evidence="7" type="ORF">FYJ29_11205</name>
</gene>
<evidence type="ECO:0000313" key="8">
    <source>
        <dbReference type="Proteomes" id="UP000483362"/>
    </source>
</evidence>
<evidence type="ECO:0000256" key="2">
    <source>
        <dbReference type="ARBA" id="ARBA00023125"/>
    </source>
</evidence>
<dbReference type="PANTHER" id="PTHR43280:SF29">
    <property type="entry name" value="ARAC-FAMILY TRANSCRIPTIONAL REGULATOR"/>
    <property type="match status" value="1"/>
</dbReference>
<keyword evidence="3" id="KW-0804">Transcription</keyword>
<evidence type="ECO:0000256" key="3">
    <source>
        <dbReference type="ARBA" id="ARBA00023163"/>
    </source>
</evidence>
<feature type="signal peptide" evidence="5">
    <location>
        <begin position="1"/>
        <end position="42"/>
    </location>
</feature>
<organism evidence="7 8">
    <name type="scientific">Sodaliphilus pleomorphus</name>
    <dbReference type="NCBI Taxonomy" id="2606626"/>
    <lineage>
        <taxon>Bacteria</taxon>
        <taxon>Pseudomonadati</taxon>
        <taxon>Bacteroidota</taxon>
        <taxon>Bacteroidia</taxon>
        <taxon>Bacteroidales</taxon>
        <taxon>Muribaculaceae</taxon>
        <taxon>Sodaliphilus</taxon>
    </lineage>
</organism>
<evidence type="ECO:0000259" key="6">
    <source>
        <dbReference type="PROSITE" id="PS01124"/>
    </source>
</evidence>
<dbReference type="Pfam" id="PF13181">
    <property type="entry name" value="TPR_8"/>
    <property type="match status" value="1"/>
</dbReference>
<feature type="chain" id="PRO_5026929254" evidence="5">
    <location>
        <begin position="43"/>
        <end position="597"/>
    </location>
</feature>
<dbReference type="RefSeq" id="WP_154327490.1">
    <property type="nucleotide sequence ID" value="NZ_CP045696.1"/>
</dbReference>
<dbReference type="InterPro" id="IPR018060">
    <property type="entry name" value="HTH_AraC"/>
</dbReference>
<keyword evidence="5" id="KW-0732">Signal</keyword>
<keyword evidence="8" id="KW-1185">Reference proteome</keyword>
<dbReference type="AlphaFoldDB" id="A0A6L5XFQ6"/>
<dbReference type="InterPro" id="IPR019734">
    <property type="entry name" value="TPR_rpt"/>
</dbReference>
<dbReference type="Gene3D" id="1.10.10.60">
    <property type="entry name" value="Homeodomain-like"/>
    <property type="match status" value="2"/>
</dbReference>
<dbReference type="PROSITE" id="PS51257">
    <property type="entry name" value="PROKAR_LIPOPROTEIN"/>
    <property type="match status" value="1"/>
</dbReference>
<accession>A0A6L5XFQ6</accession>
<dbReference type="Proteomes" id="UP000483362">
    <property type="component" value="Unassembled WGS sequence"/>
</dbReference>
<dbReference type="SUPFAM" id="SSF48452">
    <property type="entry name" value="TPR-like"/>
    <property type="match status" value="2"/>
</dbReference>
<dbReference type="SMART" id="SM00028">
    <property type="entry name" value="TPR"/>
    <property type="match status" value="3"/>
</dbReference>
<reference evidence="7 8" key="1">
    <citation type="submission" date="2019-08" db="EMBL/GenBank/DDBJ databases">
        <title>In-depth cultivation of the pig gut microbiome towards novel bacterial diversity and tailored functional studies.</title>
        <authorList>
            <person name="Wylensek D."/>
            <person name="Hitch T.C.A."/>
            <person name="Clavel T."/>
        </authorList>
    </citation>
    <scope>NUCLEOTIDE SEQUENCE [LARGE SCALE GENOMIC DNA]</scope>
    <source>
        <strain evidence="7 8">Oil-RF-744-WCA-WT-10</strain>
    </source>
</reference>
<dbReference type="EMBL" id="VULT01000019">
    <property type="protein sequence ID" value="MSS18321.1"/>
    <property type="molecule type" value="Genomic_DNA"/>
</dbReference>
<dbReference type="PANTHER" id="PTHR43280">
    <property type="entry name" value="ARAC-FAMILY TRANSCRIPTIONAL REGULATOR"/>
    <property type="match status" value="1"/>
</dbReference>
<dbReference type="GO" id="GO:0043565">
    <property type="term" value="F:sequence-specific DNA binding"/>
    <property type="evidence" value="ECO:0007669"/>
    <property type="project" value="InterPro"/>
</dbReference>
<feature type="transmembrane region" description="Helical" evidence="4">
    <location>
        <begin position="398"/>
        <end position="420"/>
    </location>
</feature>
<feature type="domain" description="HTH araC/xylS-type" evidence="6">
    <location>
        <begin position="478"/>
        <end position="582"/>
    </location>
</feature>
<comment type="caution">
    <text evidence="7">The sequence shown here is derived from an EMBL/GenBank/DDBJ whole genome shotgun (WGS) entry which is preliminary data.</text>
</comment>
<evidence type="ECO:0000256" key="5">
    <source>
        <dbReference type="SAM" id="SignalP"/>
    </source>
</evidence>
<dbReference type="SUPFAM" id="SSF46689">
    <property type="entry name" value="Homeodomain-like"/>
    <property type="match status" value="1"/>
</dbReference>
<dbReference type="SMART" id="SM00342">
    <property type="entry name" value="HTH_ARAC"/>
    <property type="match status" value="1"/>
</dbReference>